<accession>A0A9P5AKJ9</accession>
<evidence type="ECO:0000256" key="1">
    <source>
        <dbReference type="SAM" id="MobiDB-lite"/>
    </source>
</evidence>
<keyword evidence="4" id="KW-1185">Reference proteome</keyword>
<feature type="region of interest" description="Disordered" evidence="1">
    <location>
        <begin position="23"/>
        <end position="48"/>
    </location>
</feature>
<keyword evidence="2" id="KW-0732">Signal</keyword>
<evidence type="ECO:0000256" key="2">
    <source>
        <dbReference type="SAM" id="SignalP"/>
    </source>
</evidence>
<feature type="compositionally biased region" description="Low complexity" evidence="1">
    <location>
        <begin position="34"/>
        <end position="48"/>
    </location>
</feature>
<dbReference type="OrthoDB" id="5102065at2759"/>
<dbReference type="EMBL" id="PVQB02000237">
    <property type="protein sequence ID" value="KAF4340445.1"/>
    <property type="molecule type" value="Genomic_DNA"/>
</dbReference>
<dbReference type="Proteomes" id="UP000730481">
    <property type="component" value="Unassembled WGS sequence"/>
</dbReference>
<reference evidence="3" key="1">
    <citation type="journal article" date="2017" name="Mycologia">
        <title>Fusarium algeriense, sp. nov., a novel toxigenic crown rot pathogen of durum wheat from Algeria is nested in the Fusarium burgessii species complex.</title>
        <authorList>
            <person name="Laraba I."/>
            <person name="Keddad A."/>
            <person name="Boureghda H."/>
            <person name="Abdallah N."/>
            <person name="Vaughan M.M."/>
            <person name="Proctor R.H."/>
            <person name="Busman M."/>
            <person name="O'Donnell K."/>
        </authorList>
    </citation>
    <scope>NUCLEOTIDE SEQUENCE</scope>
    <source>
        <strain evidence="3">NRRL 25174</strain>
    </source>
</reference>
<dbReference type="AlphaFoldDB" id="A0A9P5AKJ9"/>
<organism evidence="3 4">
    <name type="scientific">Fusarium beomiforme</name>
    <dbReference type="NCBI Taxonomy" id="44412"/>
    <lineage>
        <taxon>Eukaryota</taxon>
        <taxon>Fungi</taxon>
        <taxon>Dikarya</taxon>
        <taxon>Ascomycota</taxon>
        <taxon>Pezizomycotina</taxon>
        <taxon>Sordariomycetes</taxon>
        <taxon>Hypocreomycetidae</taxon>
        <taxon>Hypocreales</taxon>
        <taxon>Nectriaceae</taxon>
        <taxon>Fusarium</taxon>
        <taxon>Fusarium burgessii species complex</taxon>
    </lineage>
</organism>
<feature type="signal peptide" evidence="2">
    <location>
        <begin position="1"/>
        <end position="21"/>
    </location>
</feature>
<comment type="caution">
    <text evidence="3">The sequence shown here is derived from an EMBL/GenBank/DDBJ whole genome shotgun (WGS) entry which is preliminary data.</text>
</comment>
<reference evidence="3" key="2">
    <citation type="submission" date="2020-02" db="EMBL/GenBank/DDBJ databases">
        <title>Identification and distribution of gene clusters putatively required for synthesis of sphingolipid metabolism inhibitors in phylogenetically diverse species of the filamentous fungus Fusarium.</title>
        <authorList>
            <person name="Kim H.-S."/>
            <person name="Busman M."/>
            <person name="Brown D.W."/>
            <person name="Divon H."/>
            <person name="Uhlig S."/>
            <person name="Proctor R.H."/>
        </authorList>
    </citation>
    <scope>NUCLEOTIDE SEQUENCE</scope>
    <source>
        <strain evidence="3">NRRL 25174</strain>
    </source>
</reference>
<name>A0A9P5AKJ9_9HYPO</name>
<evidence type="ECO:0000313" key="4">
    <source>
        <dbReference type="Proteomes" id="UP000730481"/>
    </source>
</evidence>
<proteinExistence type="predicted"/>
<gene>
    <name evidence="3" type="ORF">FBEOM_5630</name>
</gene>
<protein>
    <submittedName>
        <fullName evidence="3">Uncharacterized protein</fullName>
    </submittedName>
</protein>
<feature type="chain" id="PRO_5040169988" evidence="2">
    <location>
        <begin position="22"/>
        <end position="279"/>
    </location>
</feature>
<sequence>MMSRNLLTGVVVLLAASLVNSGPCRPVSSSTNIASVSETGASSSGSETAIETASTAAIVATSTETGTSVTIEATSASAASSIDTTTTILIDTTSTEAVVTTTTAAGTTTTTAEASTTTEAPEALQSIYLFAFSSVGVRSPEFPDTQVPDTQWFDFTSNTAASTQSFTYNQRTGELKILSGAHAGESALYVSSSATGYSFVIVADAAYGEENGLTRLDCQIVQATSYQELQCKYSDEGNADFWLCDSHLVVVKAGTDFTSMCSHATTSYRIQFIQVIEFF</sequence>
<evidence type="ECO:0000313" key="3">
    <source>
        <dbReference type="EMBL" id="KAF4340445.1"/>
    </source>
</evidence>